<feature type="transmembrane region" description="Helical" evidence="2">
    <location>
        <begin position="79"/>
        <end position="98"/>
    </location>
</feature>
<evidence type="ECO:0000256" key="2">
    <source>
        <dbReference type="SAM" id="Phobius"/>
    </source>
</evidence>
<feature type="transmembrane region" description="Helical" evidence="2">
    <location>
        <begin position="41"/>
        <end position="59"/>
    </location>
</feature>
<dbReference type="AlphaFoldDB" id="A0AAN6XR70"/>
<feature type="transmembrane region" description="Helical" evidence="2">
    <location>
        <begin position="459"/>
        <end position="480"/>
    </location>
</feature>
<feature type="transmembrane region" description="Helical" evidence="2">
    <location>
        <begin position="405"/>
        <end position="430"/>
    </location>
</feature>
<dbReference type="Proteomes" id="UP001303160">
    <property type="component" value="Unassembled WGS sequence"/>
</dbReference>
<keyword evidence="2" id="KW-1133">Transmembrane helix</keyword>
<organism evidence="3 4">
    <name type="scientific">Triangularia verruculosa</name>
    <dbReference type="NCBI Taxonomy" id="2587418"/>
    <lineage>
        <taxon>Eukaryota</taxon>
        <taxon>Fungi</taxon>
        <taxon>Dikarya</taxon>
        <taxon>Ascomycota</taxon>
        <taxon>Pezizomycotina</taxon>
        <taxon>Sordariomycetes</taxon>
        <taxon>Sordariomycetidae</taxon>
        <taxon>Sordariales</taxon>
        <taxon>Podosporaceae</taxon>
        <taxon>Triangularia</taxon>
    </lineage>
</organism>
<feature type="transmembrane region" description="Helical" evidence="2">
    <location>
        <begin position="373"/>
        <end position="393"/>
    </location>
</feature>
<keyword evidence="4" id="KW-1185">Reference proteome</keyword>
<keyword evidence="2" id="KW-0812">Transmembrane</keyword>
<feature type="compositionally biased region" description="Gly residues" evidence="1">
    <location>
        <begin position="156"/>
        <end position="171"/>
    </location>
</feature>
<dbReference type="PANTHER" id="PTHR35043:SF7">
    <property type="entry name" value="TRANSCRIPTION FACTOR DOMAIN-CONTAINING PROTEIN"/>
    <property type="match status" value="1"/>
</dbReference>
<feature type="region of interest" description="Disordered" evidence="1">
    <location>
        <begin position="149"/>
        <end position="183"/>
    </location>
</feature>
<proteinExistence type="predicted"/>
<evidence type="ECO:0000313" key="4">
    <source>
        <dbReference type="Proteomes" id="UP001303160"/>
    </source>
</evidence>
<evidence type="ECO:0000256" key="1">
    <source>
        <dbReference type="SAM" id="MobiDB-lite"/>
    </source>
</evidence>
<dbReference type="PANTHER" id="PTHR35043">
    <property type="entry name" value="TRANSCRIPTION FACTOR DOMAIN-CONTAINING PROTEIN"/>
    <property type="match status" value="1"/>
</dbReference>
<evidence type="ECO:0000313" key="3">
    <source>
        <dbReference type="EMBL" id="KAK4205110.1"/>
    </source>
</evidence>
<keyword evidence="2" id="KW-0472">Membrane</keyword>
<comment type="caution">
    <text evidence="3">The sequence shown here is derived from an EMBL/GenBank/DDBJ whole genome shotgun (WGS) entry which is preliminary data.</text>
</comment>
<feature type="transmembrane region" description="Helical" evidence="2">
    <location>
        <begin position="278"/>
        <end position="298"/>
    </location>
</feature>
<sequence length="502" mass="56585">MAESSKALFDQISRSESNASILHDKAPAWVSSPAMRGTSDILWSCLLTLFACVYTALHLNIPDINTSNRQLLCNKLKWMAVALLAPEIILYYALTQYLEARDLIKFLRQLEVMKSGRSNPVMTRPSTITRYFRSIGRFLPRISKGFGVPTVRSSGGDAGQQEGGPEQGLGGKIDSDREQSPEPHDAPFDLKFGFFVVMGGLDVQFHVADGQPRGHLILSAGGVATLAEHDLEIFRVPRSVIDNQEKADTFKKLLVLIQVSWLFIEAIARKAYGLPLSLLELHTVVHVVCAIIMYLLWLKKPLDLRAPYLIQSASGSNFQTRLQKMVKDRPGLRAAPYDWIYARRGDMVDFDFEESTSRHGFVYVVNYIAERRFFTIVMLFLPLVFGSVHLSAWNFDFPSTIESTLWKVSCLVIVSAVPGILLTLCLVVLLHKMTEYCKWYSYGFVHRVADALVSMRTSLLWFAVALLILVRVFLVVESFISLRSVPLGVYYTPAWIQMIPHI</sequence>
<reference evidence="3" key="1">
    <citation type="journal article" date="2023" name="Mol. Phylogenet. Evol.">
        <title>Genome-scale phylogeny and comparative genomics of the fungal order Sordariales.</title>
        <authorList>
            <person name="Hensen N."/>
            <person name="Bonometti L."/>
            <person name="Westerberg I."/>
            <person name="Brannstrom I.O."/>
            <person name="Guillou S."/>
            <person name="Cros-Aarteil S."/>
            <person name="Calhoun S."/>
            <person name="Haridas S."/>
            <person name="Kuo A."/>
            <person name="Mondo S."/>
            <person name="Pangilinan J."/>
            <person name="Riley R."/>
            <person name="LaButti K."/>
            <person name="Andreopoulos B."/>
            <person name="Lipzen A."/>
            <person name="Chen C."/>
            <person name="Yan M."/>
            <person name="Daum C."/>
            <person name="Ng V."/>
            <person name="Clum A."/>
            <person name="Steindorff A."/>
            <person name="Ohm R.A."/>
            <person name="Martin F."/>
            <person name="Silar P."/>
            <person name="Natvig D.O."/>
            <person name="Lalanne C."/>
            <person name="Gautier V."/>
            <person name="Ament-Velasquez S.L."/>
            <person name="Kruys A."/>
            <person name="Hutchinson M.I."/>
            <person name="Powell A.J."/>
            <person name="Barry K."/>
            <person name="Miller A.N."/>
            <person name="Grigoriev I.V."/>
            <person name="Debuchy R."/>
            <person name="Gladieux P."/>
            <person name="Hiltunen Thoren M."/>
            <person name="Johannesson H."/>
        </authorList>
    </citation>
    <scope>NUCLEOTIDE SEQUENCE</scope>
    <source>
        <strain evidence="3">CBS 315.58</strain>
    </source>
</reference>
<protein>
    <submittedName>
        <fullName evidence="3">Uncharacterized protein</fullName>
    </submittedName>
</protein>
<reference evidence="3" key="2">
    <citation type="submission" date="2023-05" db="EMBL/GenBank/DDBJ databases">
        <authorList>
            <consortium name="Lawrence Berkeley National Laboratory"/>
            <person name="Steindorff A."/>
            <person name="Hensen N."/>
            <person name="Bonometti L."/>
            <person name="Westerberg I."/>
            <person name="Brannstrom I.O."/>
            <person name="Guillou S."/>
            <person name="Cros-Aarteil S."/>
            <person name="Calhoun S."/>
            <person name="Haridas S."/>
            <person name="Kuo A."/>
            <person name="Mondo S."/>
            <person name="Pangilinan J."/>
            <person name="Riley R."/>
            <person name="Labutti K."/>
            <person name="Andreopoulos B."/>
            <person name="Lipzen A."/>
            <person name="Chen C."/>
            <person name="Yanf M."/>
            <person name="Daum C."/>
            <person name="Ng V."/>
            <person name="Clum A."/>
            <person name="Ohm R."/>
            <person name="Martin F."/>
            <person name="Silar P."/>
            <person name="Natvig D."/>
            <person name="Lalanne C."/>
            <person name="Gautier V."/>
            <person name="Ament-Velasquez S.L."/>
            <person name="Kruys A."/>
            <person name="Hutchinson M.I."/>
            <person name="Powell A.J."/>
            <person name="Barry K."/>
            <person name="Miller A.N."/>
            <person name="Grigoriev I.V."/>
            <person name="Debuchy R."/>
            <person name="Gladieux P."/>
            <person name="Thoren M.H."/>
            <person name="Johannesson H."/>
        </authorList>
    </citation>
    <scope>NUCLEOTIDE SEQUENCE</scope>
    <source>
        <strain evidence="3">CBS 315.58</strain>
    </source>
</reference>
<name>A0AAN6XR70_9PEZI</name>
<dbReference type="EMBL" id="MU863878">
    <property type="protein sequence ID" value="KAK4205110.1"/>
    <property type="molecule type" value="Genomic_DNA"/>
</dbReference>
<accession>A0AAN6XR70</accession>
<gene>
    <name evidence="3" type="ORF">QBC40DRAFT_65911</name>
</gene>
<feature type="compositionally biased region" description="Basic and acidic residues" evidence="1">
    <location>
        <begin position="173"/>
        <end position="183"/>
    </location>
</feature>